<reference evidence="9 10" key="1">
    <citation type="journal article" date="2017" name="Environ. Microbiol.">
        <title>Decay of the glycolytic pathway and adaptation to intranuclear parasitism within Enterocytozoonidae microsporidia.</title>
        <authorList>
            <person name="Wiredu Boakye D."/>
            <person name="Jaroenlak P."/>
            <person name="Prachumwat A."/>
            <person name="Williams T.A."/>
            <person name="Bateman K.S."/>
            <person name="Itsathitphaisarn O."/>
            <person name="Sritunyalucksana K."/>
            <person name="Paszkiewicz K.H."/>
            <person name="Moore K.A."/>
            <person name="Stentiford G.D."/>
            <person name="Williams B.A."/>
        </authorList>
    </citation>
    <scope>NUCLEOTIDE SEQUENCE [LARGE SCALE GENOMIC DNA]</scope>
    <source>
        <strain evidence="10">canceri</strain>
    </source>
</reference>
<comment type="function">
    <text evidence="7">Component of the SMC5-SMC6 complex, that promotes sister chromatid alignment after DNA damage and facilitates double-stranded DNA breaks (DSBs) repair via homologous recombination between sister chromatids.</text>
</comment>
<evidence type="ECO:0000313" key="10">
    <source>
        <dbReference type="Proteomes" id="UP000192501"/>
    </source>
</evidence>
<dbReference type="Pfam" id="PF08743">
    <property type="entry name" value="Nse4_C"/>
    <property type="match status" value="1"/>
</dbReference>
<name>A0A1X0QKR3_9MICR</name>
<evidence type="ECO:0000256" key="3">
    <source>
        <dbReference type="ARBA" id="ARBA00022763"/>
    </source>
</evidence>
<dbReference type="VEuPathDB" id="MicrosporidiaDB:HERIO_1127"/>
<keyword evidence="3 7" id="KW-0227">DNA damage</keyword>
<protein>
    <recommendedName>
        <fullName evidence="7">Non-structural maintenance of chromosomes element 4</fullName>
    </recommendedName>
</protein>
<comment type="similarity">
    <text evidence="2 7">Belongs to the NSE4 family.</text>
</comment>
<dbReference type="GO" id="GO:0030915">
    <property type="term" value="C:Smc5-Smc6 complex"/>
    <property type="evidence" value="ECO:0007669"/>
    <property type="project" value="UniProtKB-UniRule"/>
</dbReference>
<dbReference type="GO" id="GO:0006281">
    <property type="term" value="P:DNA repair"/>
    <property type="evidence" value="ECO:0007669"/>
    <property type="project" value="UniProtKB-UniRule"/>
</dbReference>
<evidence type="ECO:0000256" key="4">
    <source>
        <dbReference type="ARBA" id="ARBA00023172"/>
    </source>
</evidence>
<organism evidence="9 10">
    <name type="scientific">Hepatospora eriocheir</name>
    <dbReference type="NCBI Taxonomy" id="1081669"/>
    <lineage>
        <taxon>Eukaryota</taxon>
        <taxon>Fungi</taxon>
        <taxon>Fungi incertae sedis</taxon>
        <taxon>Microsporidia</taxon>
        <taxon>Hepatosporidae</taxon>
        <taxon>Hepatospora</taxon>
    </lineage>
</organism>
<dbReference type="GO" id="GO:0005634">
    <property type="term" value="C:nucleus"/>
    <property type="evidence" value="ECO:0007669"/>
    <property type="project" value="UniProtKB-SubCell"/>
</dbReference>
<dbReference type="EMBL" id="LTAI01000042">
    <property type="protein sequence ID" value="ORE00276.1"/>
    <property type="molecule type" value="Genomic_DNA"/>
</dbReference>
<evidence type="ECO:0000256" key="2">
    <source>
        <dbReference type="ARBA" id="ARBA00008997"/>
    </source>
</evidence>
<proteinExistence type="inferred from homology"/>
<comment type="subcellular location">
    <subcellularLocation>
        <location evidence="1 7">Nucleus</location>
    </subcellularLocation>
</comment>
<dbReference type="PANTHER" id="PTHR16140">
    <property type="entry name" value="NON-STRUCTURAL MAINTENANCE OF CHROMOSOMES ELEMENT 4"/>
    <property type="match status" value="1"/>
</dbReference>
<accession>A0A1X0QKR3</accession>
<keyword evidence="5 7" id="KW-0234">DNA repair</keyword>
<evidence type="ECO:0000256" key="1">
    <source>
        <dbReference type="ARBA" id="ARBA00004123"/>
    </source>
</evidence>
<dbReference type="VEuPathDB" id="MicrosporidiaDB:A0H76_1764"/>
<dbReference type="InterPro" id="IPR014854">
    <property type="entry name" value="Nse4_C"/>
</dbReference>
<dbReference type="InterPro" id="IPR027786">
    <property type="entry name" value="Nse4/EID"/>
</dbReference>
<feature type="domain" description="Non-structural maintenance of chromosome element 4 C-terminal" evidence="8">
    <location>
        <begin position="172"/>
        <end position="256"/>
    </location>
</feature>
<keyword evidence="4 7" id="KW-0233">DNA recombination</keyword>
<sequence length="256" mass="30511">MSLKDKKELDIPKDYNLMLAWFENNKKLVLDCPSIMKEILFNLNQLLSDVHSTTEFKNDIRVVIKTIKTEYESMFKKFNPSLTNEKIFDMINRHEFDTFFEFCKRRESKCSFADILNIGFQGIERKRQEKERVDEALEKAEANTLKNIDKQHEQEAMKEIEKIDLILKQNEKIEYFKLIIDPKSFSKTIYNAFNLSLAIRLKKAEFKMVEKTLYVCVCKNIKSIKNNEEYIHSILSLDYKKYLKLIEEMNLIESVI</sequence>
<keyword evidence="6 7" id="KW-0539">Nucleus</keyword>
<gene>
    <name evidence="9" type="ORF">A0H76_1764</name>
</gene>
<dbReference type="GO" id="GO:0006310">
    <property type="term" value="P:DNA recombination"/>
    <property type="evidence" value="ECO:0007669"/>
    <property type="project" value="UniProtKB-UniRule"/>
</dbReference>
<comment type="caution">
    <text evidence="9">The sequence shown here is derived from an EMBL/GenBank/DDBJ whole genome shotgun (WGS) entry which is preliminary data.</text>
</comment>
<dbReference type="PANTHER" id="PTHR16140:SF0">
    <property type="entry name" value="NON-STRUCTURAL MAINTENANCE OF CHROMOSOMES ELEMENT 4"/>
    <property type="match status" value="1"/>
</dbReference>
<dbReference type="Proteomes" id="UP000192501">
    <property type="component" value="Unassembled WGS sequence"/>
</dbReference>
<dbReference type="AlphaFoldDB" id="A0A1X0QKR3"/>
<evidence type="ECO:0000259" key="8">
    <source>
        <dbReference type="Pfam" id="PF08743"/>
    </source>
</evidence>
<evidence type="ECO:0000256" key="5">
    <source>
        <dbReference type="ARBA" id="ARBA00023204"/>
    </source>
</evidence>
<evidence type="ECO:0000256" key="6">
    <source>
        <dbReference type="ARBA" id="ARBA00023242"/>
    </source>
</evidence>
<comment type="subunit">
    <text evidence="7">Component of the SMC5-SMC6 complex.</text>
</comment>
<evidence type="ECO:0000256" key="7">
    <source>
        <dbReference type="RuleBase" id="RU365071"/>
    </source>
</evidence>
<evidence type="ECO:0000313" key="9">
    <source>
        <dbReference type="EMBL" id="ORE00276.1"/>
    </source>
</evidence>